<gene>
    <name evidence="3" type="ORF">FLAPXU55_04101</name>
</gene>
<name>A0A9N8J4X9_9FLAO</name>
<evidence type="ECO:0000313" key="3">
    <source>
        <dbReference type="EMBL" id="CAC9976375.1"/>
    </source>
</evidence>
<dbReference type="Pfam" id="PF00534">
    <property type="entry name" value="Glycos_transf_1"/>
    <property type="match status" value="1"/>
</dbReference>
<feature type="domain" description="Glycosyltransferase subfamily 4-like N-terminal" evidence="2">
    <location>
        <begin position="37"/>
        <end position="191"/>
    </location>
</feature>
<sequence length="383" mass="44192">MLSLSKKDFGSFSENIKMKTILIAHNYTESSFAFMSYYLAQSLSNDGNRVIFISHKPFFSKPFKEIIGKGELLICSWPTENRPVKISDALWYAKIYLKYKPSVVISHFVSVNITTIISKIFSLRKVNTFPYYHTLSSQINEDVLTSSLKRNFKKYRKKLLYRWFADLVICPSDLAKEDLEKYFECQNSIKVLNPMKDRFNGKVDPDPNSIIISYLGRLEPSKGVIELIDAFLTYKSKFQMSKIRLKIAGSGSQYDQILKLSNTHNDINFKGALSYNEIDQYLNKSHYAIVPSKFDNLPTVGLESMMNQTPLLISNNTGLAKELEDGVECFKFDPTLEEMILLFEKVENNLENYIEMGIEARKTYLKKFGIDSYCTTMKKIIEN</sequence>
<dbReference type="CDD" id="cd03801">
    <property type="entry name" value="GT4_PimA-like"/>
    <property type="match status" value="1"/>
</dbReference>
<dbReference type="AlphaFoldDB" id="A0A9N8J4X9"/>
<evidence type="ECO:0000259" key="1">
    <source>
        <dbReference type="Pfam" id="PF00534"/>
    </source>
</evidence>
<dbReference type="PANTHER" id="PTHR45947">
    <property type="entry name" value="SULFOQUINOVOSYL TRANSFERASE SQD2"/>
    <property type="match status" value="1"/>
</dbReference>
<dbReference type="InterPro" id="IPR001296">
    <property type="entry name" value="Glyco_trans_1"/>
</dbReference>
<proteinExistence type="predicted"/>
<evidence type="ECO:0000259" key="2">
    <source>
        <dbReference type="Pfam" id="PF13439"/>
    </source>
</evidence>
<dbReference type="SUPFAM" id="SSF53756">
    <property type="entry name" value="UDP-Glycosyltransferase/glycogen phosphorylase"/>
    <property type="match status" value="1"/>
</dbReference>
<comment type="caution">
    <text evidence="3">The sequence shown here is derived from an EMBL/GenBank/DDBJ whole genome shotgun (WGS) entry which is preliminary data.</text>
</comment>
<dbReference type="InterPro" id="IPR028098">
    <property type="entry name" value="Glyco_trans_4-like_N"/>
</dbReference>
<reference evidence="3 4" key="1">
    <citation type="submission" date="2020-06" db="EMBL/GenBank/DDBJ databases">
        <authorList>
            <person name="Criscuolo A."/>
        </authorList>
    </citation>
    <scope>NUCLEOTIDE SEQUENCE [LARGE SCALE GENOMIC DNA]</scope>
    <source>
        <strain evidence="3">PXU-55</strain>
    </source>
</reference>
<keyword evidence="4" id="KW-1185">Reference proteome</keyword>
<accession>A0A9N8J4X9</accession>
<dbReference type="PANTHER" id="PTHR45947:SF3">
    <property type="entry name" value="SULFOQUINOVOSYL TRANSFERASE SQD2"/>
    <property type="match status" value="1"/>
</dbReference>
<dbReference type="Gene3D" id="3.40.50.2000">
    <property type="entry name" value="Glycogen Phosphorylase B"/>
    <property type="match status" value="2"/>
</dbReference>
<dbReference type="Pfam" id="PF13439">
    <property type="entry name" value="Glyco_transf_4"/>
    <property type="match status" value="1"/>
</dbReference>
<feature type="domain" description="Glycosyl transferase family 1" evidence="1">
    <location>
        <begin position="201"/>
        <end position="362"/>
    </location>
</feature>
<organism evidence="3 4">
    <name type="scientific">Flavobacterium panici</name>
    <dbReference type="NCBI Taxonomy" id="2654843"/>
    <lineage>
        <taxon>Bacteria</taxon>
        <taxon>Pseudomonadati</taxon>
        <taxon>Bacteroidota</taxon>
        <taxon>Flavobacteriia</taxon>
        <taxon>Flavobacteriales</taxon>
        <taxon>Flavobacteriaceae</taxon>
        <taxon>Flavobacterium</taxon>
    </lineage>
</organism>
<protein>
    <submittedName>
        <fullName evidence="3">Uncharacterized protein</fullName>
    </submittedName>
</protein>
<dbReference type="InterPro" id="IPR050194">
    <property type="entry name" value="Glycosyltransferase_grp1"/>
</dbReference>
<dbReference type="EMBL" id="CAIJDE010000062">
    <property type="protein sequence ID" value="CAC9976375.1"/>
    <property type="molecule type" value="Genomic_DNA"/>
</dbReference>
<dbReference type="Proteomes" id="UP000533639">
    <property type="component" value="Unassembled WGS sequence"/>
</dbReference>
<evidence type="ECO:0000313" key="4">
    <source>
        <dbReference type="Proteomes" id="UP000533639"/>
    </source>
</evidence>
<dbReference type="GO" id="GO:0016757">
    <property type="term" value="F:glycosyltransferase activity"/>
    <property type="evidence" value="ECO:0007669"/>
    <property type="project" value="InterPro"/>
</dbReference>